<feature type="non-terminal residue" evidence="2">
    <location>
        <position position="1"/>
    </location>
</feature>
<evidence type="ECO:0000256" key="1">
    <source>
        <dbReference type="SAM" id="Phobius"/>
    </source>
</evidence>
<dbReference type="STRING" id="100816.A0A175VUN2"/>
<gene>
    <name evidence="3" type="ORF">MMYC01_202399</name>
    <name evidence="2" type="ORF">MMYC01_209046</name>
</gene>
<dbReference type="VEuPathDB" id="FungiDB:MMYC01_209046"/>
<evidence type="ECO:0000313" key="2">
    <source>
        <dbReference type="EMBL" id="KXX74881.1"/>
    </source>
</evidence>
<accession>A0A175VUN2</accession>
<organism evidence="2 4">
    <name type="scientific">Madurella mycetomatis</name>
    <dbReference type="NCBI Taxonomy" id="100816"/>
    <lineage>
        <taxon>Eukaryota</taxon>
        <taxon>Fungi</taxon>
        <taxon>Dikarya</taxon>
        <taxon>Ascomycota</taxon>
        <taxon>Pezizomycotina</taxon>
        <taxon>Sordariomycetes</taxon>
        <taxon>Sordariomycetidae</taxon>
        <taxon>Sordariales</taxon>
        <taxon>Sordariales incertae sedis</taxon>
        <taxon>Madurella</taxon>
    </lineage>
</organism>
<feature type="transmembrane region" description="Helical" evidence="1">
    <location>
        <begin position="152"/>
        <end position="172"/>
    </location>
</feature>
<sequence>SNETLWIWCTRRARSSQHLGMIIRSSCRATRIGDQDDANIANPRTNVIVVTDIGLPLALTCVSHLLFVSTIHDRVCLVLPRDPLHDTDSCPPRQIKPYLVYLGLVGTYQVRSLPFLLGNAPMMLLSVLLLFSSLNNVLLWLYTGPTRPMHRWVARFFILHVVIHTIIGLEIYTRYTTRVRILPHLEHSADSLRCGQVVGRILKSCVCRAKVTNMGKGYIRVDIPMICRGAEPGKHV</sequence>
<reference evidence="2 4" key="3">
    <citation type="submission" date="2016-01" db="EMBL/GenBank/DDBJ databases">
        <title>Madurella mycetomatis genome sequencing.</title>
        <authorList>
            <person name="Van De Sande W."/>
        </authorList>
    </citation>
    <scope>NUCLEOTIDE SEQUENCE [LARGE SCALE GENOMIC DNA]</scope>
    <source>
        <strain evidence="2">Mm55</strain>
        <strain evidence="4">mm55</strain>
    </source>
</reference>
<keyword evidence="1" id="KW-0812">Transmembrane</keyword>
<keyword evidence="4" id="KW-1185">Reference proteome</keyword>
<keyword evidence="1" id="KW-1133">Transmembrane helix</keyword>
<evidence type="ECO:0000313" key="4">
    <source>
        <dbReference type="Proteomes" id="UP000078237"/>
    </source>
</evidence>
<dbReference type="Proteomes" id="UP000078237">
    <property type="component" value="Unassembled WGS sequence"/>
</dbReference>
<dbReference type="EMBL" id="LCTW02000312">
    <property type="protein sequence ID" value="KXX74881.1"/>
    <property type="molecule type" value="Genomic_DNA"/>
</dbReference>
<evidence type="ECO:0000313" key="3">
    <source>
        <dbReference type="EMBL" id="KXX79959.1"/>
    </source>
</evidence>
<dbReference type="VEuPathDB" id="FungiDB:MMYC01_202399"/>
<comment type="caution">
    <text evidence="2">The sequence shown here is derived from an EMBL/GenBank/DDBJ whole genome shotgun (WGS) entry which is preliminary data.</text>
</comment>
<proteinExistence type="predicted"/>
<keyword evidence="1" id="KW-0472">Membrane</keyword>
<name>A0A175VUN2_9PEZI</name>
<reference evidence="2" key="2">
    <citation type="submission" date="2015-06" db="EMBL/GenBank/DDBJ databases">
        <authorList>
            <person name="Hoefler B.C."/>
            <person name="Straight P.D."/>
        </authorList>
    </citation>
    <scope>NUCLEOTIDE SEQUENCE [LARGE SCALE GENOMIC DNA]</scope>
    <source>
        <strain evidence="2">Mm55</strain>
    </source>
</reference>
<dbReference type="EMBL" id="LCTW02000072">
    <property type="protein sequence ID" value="KXX79959.1"/>
    <property type="molecule type" value="Genomic_DNA"/>
</dbReference>
<dbReference type="AlphaFoldDB" id="A0A175VUN2"/>
<protein>
    <submittedName>
        <fullName evidence="2">Uncharacterized protein</fullName>
    </submittedName>
</protein>
<reference evidence="4" key="1">
    <citation type="submission" date="2015-06" db="EMBL/GenBank/DDBJ databases">
        <authorList>
            <person name="van de Sande W.W.J."/>
        </authorList>
    </citation>
    <scope>NUCLEOTIDE SEQUENCE [LARGE SCALE GENOMIC DNA]</scope>
    <source>
        <strain evidence="4">mm55</strain>
    </source>
</reference>